<gene>
    <name evidence="1" type="ORF">DA69_11815</name>
</gene>
<protein>
    <submittedName>
        <fullName evidence="1">Uncharacterized protein</fullName>
    </submittedName>
</protein>
<dbReference type="eggNOG" id="ENOG5032XU5">
    <property type="taxonomic scope" value="Bacteria"/>
</dbReference>
<dbReference type="Proteomes" id="UP000077603">
    <property type="component" value="Chromosome"/>
</dbReference>
<dbReference type="RefSeq" id="WP_025976516.1">
    <property type="nucleotide sequence ID" value="NZ_CP015614.1"/>
</dbReference>
<sequence length="158" mass="16325">MSCGIALAVALMLADPAVAEAAALPPVAPAAPVSVAQEPLFADLVARSGALKSIVDGWMASGEADRSGFFTGAAWAAFKGQAADLAQRDMQGHLILKERGTDNDLKCILRGISEDIPLKVAALESAADASARKLALDELSYLLNDNVEVITSPPQPEA</sequence>
<dbReference type="OrthoDB" id="7172392at2"/>
<reference evidence="1 2" key="1">
    <citation type="journal article" date="2014" name="Genome Announc.">
        <title>Genome Sequence of a Promising Hydrogen-Producing Facultative Anaerobic Bacterium, Brevundimonas naejangsanensis Strain B1.</title>
        <authorList>
            <person name="Su H."/>
            <person name="Zhang T."/>
            <person name="Bao M."/>
            <person name="Jiang Y."/>
            <person name="Wang Y."/>
            <person name="Tan T."/>
        </authorList>
    </citation>
    <scope>NUCLEOTIDE SEQUENCE [LARGE SCALE GENOMIC DNA]</scope>
    <source>
        <strain evidence="1 2">B1</strain>
    </source>
</reference>
<keyword evidence="2" id="KW-1185">Reference proteome</keyword>
<evidence type="ECO:0000313" key="2">
    <source>
        <dbReference type="Proteomes" id="UP000077603"/>
    </source>
</evidence>
<name>A0A172Y826_9CAUL</name>
<proteinExistence type="predicted"/>
<evidence type="ECO:0000313" key="1">
    <source>
        <dbReference type="EMBL" id="ANF55367.1"/>
    </source>
</evidence>
<dbReference type="EMBL" id="CP015614">
    <property type="protein sequence ID" value="ANF55367.1"/>
    <property type="molecule type" value="Genomic_DNA"/>
</dbReference>
<accession>A0A172Y826</accession>
<dbReference type="KEGG" id="bne:DA69_11815"/>
<dbReference type="AlphaFoldDB" id="A0A172Y826"/>
<organism evidence="1 2">
    <name type="scientific">Brevundimonas naejangsanensis</name>
    <dbReference type="NCBI Taxonomy" id="588932"/>
    <lineage>
        <taxon>Bacteria</taxon>
        <taxon>Pseudomonadati</taxon>
        <taxon>Pseudomonadota</taxon>
        <taxon>Alphaproteobacteria</taxon>
        <taxon>Caulobacterales</taxon>
        <taxon>Caulobacteraceae</taxon>
        <taxon>Brevundimonas</taxon>
    </lineage>
</organism>